<accession>A0A1M6CJ67</accession>
<organism evidence="2 3">
    <name type="scientific">Wenxinia saemankumensis</name>
    <dbReference type="NCBI Taxonomy" id="1447782"/>
    <lineage>
        <taxon>Bacteria</taxon>
        <taxon>Pseudomonadati</taxon>
        <taxon>Pseudomonadota</taxon>
        <taxon>Alphaproteobacteria</taxon>
        <taxon>Rhodobacterales</taxon>
        <taxon>Roseobacteraceae</taxon>
        <taxon>Wenxinia</taxon>
    </lineage>
</organism>
<evidence type="ECO:0000313" key="2">
    <source>
        <dbReference type="EMBL" id="SHI60738.1"/>
    </source>
</evidence>
<feature type="region of interest" description="Disordered" evidence="1">
    <location>
        <begin position="54"/>
        <end position="74"/>
    </location>
</feature>
<keyword evidence="3" id="KW-1185">Reference proteome</keyword>
<name>A0A1M6CJ67_9RHOB</name>
<evidence type="ECO:0000256" key="1">
    <source>
        <dbReference type="SAM" id="MobiDB-lite"/>
    </source>
</evidence>
<evidence type="ECO:0000313" key="3">
    <source>
        <dbReference type="Proteomes" id="UP000184292"/>
    </source>
</evidence>
<dbReference type="Proteomes" id="UP000184292">
    <property type="component" value="Unassembled WGS sequence"/>
</dbReference>
<reference evidence="2 3" key="1">
    <citation type="submission" date="2016-11" db="EMBL/GenBank/DDBJ databases">
        <authorList>
            <person name="Jaros S."/>
            <person name="Januszkiewicz K."/>
            <person name="Wedrychowicz H."/>
        </authorList>
    </citation>
    <scope>NUCLEOTIDE SEQUENCE [LARGE SCALE GENOMIC DNA]</scope>
    <source>
        <strain evidence="2 3">DSM 100565</strain>
    </source>
</reference>
<gene>
    <name evidence="2" type="ORF">SAMN05444417_1206</name>
</gene>
<dbReference type="EMBL" id="FQYO01000002">
    <property type="protein sequence ID" value="SHI60738.1"/>
    <property type="molecule type" value="Genomic_DNA"/>
</dbReference>
<protein>
    <submittedName>
        <fullName evidence="2">Uncharacterized protein</fullName>
    </submittedName>
</protein>
<dbReference type="AlphaFoldDB" id="A0A1M6CJ67"/>
<proteinExistence type="predicted"/>
<sequence length="74" mass="7740">MTDRPMRRRPTPAVLVTGPGGTARVTAIGRTVRLVALCGVVPCLARRLGLPAVPLPDLQRPGAPPLGCRPVPAR</sequence>